<dbReference type="PANTHER" id="PTHR32089:SF114">
    <property type="entry name" value="METHYL-ACCEPTING CHEMOTAXIS PROTEIN MCPB"/>
    <property type="match status" value="1"/>
</dbReference>
<evidence type="ECO:0000256" key="2">
    <source>
        <dbReference type="ARBA" id="ARBA00022475"/>
    </source>
</evidence>
<dbReference type="GO" id="GO:0007165">
    <property type="term" value="P:signal transduction"/>
    <property type="evidence" value="ECO:0007669"/>
    <property type="project" value="UniProtKB-KW"/>
</dbReference>
<evidence type="ECO:0000256" key="1">
    <source>
        <dbReference type="ARBA" id="ARBA00004236"/>
    </source>
</evidence>
<organism evidence="11 12">
    <name type="scientific">Halolactibacillus miurensis</name>
    <dbReference type="NCBI Taxonomy" id="306541"/>
    <lineage>
        <taxon>Bacteria</taxon>
        <taxon>Bacillati</taxon>
        <taxon>Bacillota</taxon>
        <taxon>Bacilli</taxon>
        <taxon>Bacillales</taxon>
        <taxon>Bacillaceae</taxon>
        <taxon>Halolactibacillus</taxon>
    </lineage>
</organism>
<keyword evidence="7" id="KW-0812">Transmembrane</keyword>
<evidence type="ECO:0000259" key="8">
    <source>
        <dbReference type="PROSITE" id="PS50111"/>
    </source>
</evidence>
<dbReference type="GO" id="GO:0005886">
    <property type="term" value="C:plasma membrane"/>
    <property type="evidence" value="ECO:0007669"/>
    <property type="project" value="UniProtKB-SubCell"/>
</dbReference>
<dbReference type="EMBL" id="BJWJ01000016">
    <property type="protein sequence ID" value="GEM04716.1"/>
    <property type="molecule type" value="Genomic_DNA"/>
</dbReference>
<feature type="domain" description="Methyl-accepting transducer" evidence="8">
    <location>
        <begin position="277"/>
        <end position="534"/>
    </location>
</feature>
<accession>A0A1I6TMI5</accession>
<evidence type="ECO:0000256" key="7">
    <source>
        <dbReference type="SAM" id="Phobius"/>
    </source>
</evidence>
<protein>
    <submittedName>
        <fullName evidence="11">Methyl-accepting chemotaxis protein</fullName>
    </submittedName>
</protein>
<sequence>MKKRGLKSLKAKILIGFLIVVGLSVLLSGFMIVMMRLSNMETENMIEKELPILVIDEQLALNMQERTSLLNSYLLYDDEVYRETFESGLEEAIALEEEALALSDSEELERLINLKIEWGARTDQVLSMVDAGNVPQARMYLQNQVQPISTELVNGFKALAQEREEVIESMGADVISMGDVMIMSSGAALLVIIVLAFVMAFVMAGNITKPIKKVTERMRALSEGKLNHELFETQLRDESGQLMEATNELNLQMNVLINQLQDVSSTVGRHSDELSQSAVEVSNGADQIAITMGELADGSESQATHASELSEGMHVLNTEMTKALGQGQAAHSETADVLALTKEGQSLMKASVEAMKNIDRVIKGSVTRVEELNTNAQSISKMVSVIEDIAEQTNLLALNASIEAARAGEHGKGFSVVANEVRKLAEQVATSVKDITGTVDTIQTSSIQVNNDLKDGYGVVTSGTEKINQTNATFNKINTAVNSTASSIDQIVTSLNQVSTETTRLLSAVEEVASISEESAAGVEETSASVEEMNGSMQTIADGAKDLTGLVDNLKQIVDRFEV</sequence>
<dbReference type="InterPro" id="IPR003660">
    <property type="entry name" value="HAMP_dom"/>
</dbReference>
<feature type="transmembrane region" description="Helical" evidence="7">
    <location>
        <begin position="12"/>
        <end position="35"/>
    </location>
</feature>
<comment type="subcellular location">
    <subcellularLocation>
        <location evidence="1">Cell membrane</location>
    </subcellularLocation>
</comment>
<dbReference type="RefSeq" id="WP_062322016.1">
    <property type="nucleotide sequence ID" value="NZ_BJWJ01000016.1"/>
</dbReference>
<dbReference type="InterPro" id="IPR004089">
    <property type="entry name" value="MCPsignal_dom"/>
</dbReference>
<evidence type="ECO:0000256" key="4">
    <source>
        <dbReference type="ARBA" id="ARBA00023224"/>
    </source>
</evidence>
<dbReference type="Gene3D" id="1.10.287.950">
    <property type="entry name" value="Methyl-accepting chemotaxis protein"/>
    <property type="match status" value="1"/>
</dbReference>
<dbReference type="SUPFAM" id="SSF58104">
    <property type="entry name" value="Methyl-accepting chemotaxis protein (MCP) signaling domain"/>
    <property type="match status" value="1"/>
</dbReference>
<keyword evidence="4 6" id="KW-0807">Transducer</keyword>
<dbReference type="OrthoDB" id="2168386at2"/>
<dbReference type="STRING" id="306541.SAMN05421668_11644"/>
<name>A0A1I6TMI5_9BACI</name>
<dbReference type="EMBL" id="FPAI01000016">
    <property type="protein sequence ID" value="SFS90406.1"/>
    <property type="molecule type" value="Genomic_DNA"/>
</dbReference>
<evidence type="ECO:0000313" key="12">
    <source>
        <dbReference type="Proteomes" id="UP000199139"/>
    </source>
</evidence>
<dbReference type="Pfam" id="PF00672">
    <property type="entry name" value="HAMP"/>
    <property type="match status" value="1"/>
</dbReference>
<evidence type="ECO:0000313" key="11">
    <source>
        <dbReference type="EMBL" id="SFS90406.1"/>
    </source>
</evidence>
<dbReference type="CDD" id="cd06225">
    <property type="entry name" value="HAMP"/>
    <property type="match status" value="1"/>
</dbReference>
<dbReference type="Pfam" id="PF00015">
    <property type="entry name" value="MCPsignal"/>
    <property type="match status" value="1"/>
</dbReference>
<evidence type="ECO:0000313" key="13">
    <source>
        <dbReference type="Proteomes" id="UP000321773"/>
    </source>
</evidence>
<evidence type="ECO:0000256" key="3">
    <source>
        <dbReference type="ARBA" id="ARBA00023136"/>
    </source>
</evidence>
<feature type="domain" description="HAMP" evidence="9">
    <location>
        <begin position="205"/>
        <end position="258"/>
    </location>
</feature>
<evidence type="ECO:0000256" key="6">
    <source>
        <dbReference type="PROSITE-ProRule" id="PRU00284"/>
    </source>
</evidence>
<dbReference type="PANTHER" id="PTHR32089">
    <property type="entry name" value="METHYL-ACCEPTING CHEMOTAXIS PROTEIN MCPB"/>
    <property type="match status" value="1"/>
</dbReference>
<gene>
    <name evidence="10" type="ORF">HMI01_17040</name>
    <name evidence="11" type="ORF">SAMN05421668_11644</name>
</gene>
<evidence type="ECO:0000313" key="10">
    <source>
        <dbReference type="EMBL" id="GEM04716.1"/>
    </source>
</evidence>
<dbReference type="PROSITE" id="PS50111">
    <property type="entry name" value="CHEMOTAXIS_TRANSDUC_2"/>
    <property type="match status" value="1"/>
</dbReference>
<dbReference type="SMART" id="SM00283">
    <property type="entry name" value="MA"/>
    <property type="match status" value="1"/>
</dbReference>
<reference evidence="11 12" key="1">
    <citation type="submission" date="2016-10" db="EMBL/GenBank/DDBJ databases">
        <authorList>
            <person name="de Groot N.N."/>
        </authorList>
    </citation>
    <scope>NUCLEOTIDE SEQUENCE [LARGE SCALE GENOMIC DNA]</scope>
    <source>
        <strain evidence="11 12">DSM 17074</strain>
    </source>
</reference>
<evidence type="ECO:0000256" key="5">
    <source>
        <dbReference type="ARBA" id="ARBA00029447"/>
    </source>
</evidence>
<comment type="similarity">
    <text evidence="5">Belongs to the methyl-accepting chemotaxis (MCP) protein family.</text>
</comment>
<dbReference type="AlphaFoldDB" id="A0A1I6TMI5"/>
<dbReference type="Gene3D" id="6.10.340.10">
    <property type="match status" value="1"/>
</dbReference>
<keyword evidence="2" id="KW-1003">Cell membrane</keyword>
<dbReference type="Proteomes" id="UP000199139">
    <property type="component" value="Unassembled WGS sequence"/>
</dbReference>
<keyword evidence="13" id="KW-1185">Reference proteome</keyword>
<keyword evidence="7" id="KW-1133">Transmembrane helix</keyword>
<keyword evidence="3 7" id="KW-0472">Membrane</keyword>
<proteinExistence type="inferred from homology"/>
<feature type="transmembrane region" description="Helical" evidence="7">
    <location>
        <begin position="187"/>
        <end position="208"/>
    </location>
</feature>
<dbReference type="Proteomes" id="UP000321773">
    <property type="component" value="Unassembled WGS sequence"/>
</dbReference>
<dbReference type="CDD" id="cd11386">
    <property type="entry name" value="MCP_signal"/>
    <property type="match status" value="1"/>
</dbReference>
<dbReference type="PROSITE" id="PS50885">
    <property type="entry name" value="HAMP"/>
    <property type="match status" value="1"/>
</dbReference>
<evidence type="ECO:0000259" key="9">
    <source>
        <dbReference type="PROSITE" id="PS50885"/>
    </source>
</evidence>
<reference evidence="10 13" key="2">
    <citation type="submission" date="2019-07" db="EMBL/GenBank/DDBJ databases">
        <title>Whole genome shotgun sequence of Halolactibacillus miurensis NBRC 100873.</title>
        <authorList>
            <person name="Hosoyama A."/>
            <person name="Uohara A."/>
            <person name="Ohji S."/>
            <person name="Ichikawa N."/>
        </authorList>
    </citation>
    <scope>NUCLEOTIDE SEQUENCE [LARGE SCALE GENOMIC DNA]</scope>
    <source>
        <strain evidence="10 13">NBRC 100873</strain>
    </source>
</reference>